<evidence type="ECO:0000313" key="5">
    <source>
        <dbReference type="Proteomes" id="UP001369815"/>
    </source>
</evidence>
<feature type="compositionally biased region" description="Pro residues" evidence="1">
    <location>
        <begin position="675"/>
        <end position="691"/>
    </location>
</feature>
<feature type="region of interest" description="Disordered" evidence="1">
    <location>
        <begin position="543"/>
        <end position="580"/>
    </location>
</feature>
<keyword evidence="5" id="KW-1185">Reference proteome</keyword>
<dbReference type="InterPro" id="IPR033121">
    <property type="entry name" value="PEPTIDASE_A1"/>
</dbReference>
<feature type="compositionally biased region" description="Low complexity" evidence="1">
    <location>
        <begin position="612"/>
        <end position="625"/>
    </location>
</feature>
<feature type="compositionally biased region" description="Basic residues" evidence="1">
    <location>
        <begin position="428"/>
        <end position="441"/>
    </location>
</feature>
<dbReference type="Proteomes" id="UP001369815">
    <property type="component" value="Unassembled WGS sequence"/>
</dbReference>
<dbReference type="PROSITE" id="PS51767">
    <property type="entry name" value="PEPTIDASE_A1"/>
    <property type="match status" value="1"/>
</dbReference>
<keyword evidence="2" id="KW-0812">Transmembrane</keyword>
<proteinExistence type="predicted"/>
<evidence type="ECO:0000256" key="1">
    <source>
        <dbReference type="SAM" id="MobiDB-lite"/>
    </source>
</evidence>
<feature type="region of interest" description="Disordered" evidence="1">
    <location>
        <begin position="344"/>
        <end position="364"/>
    </location>
</feature>
<feature type="region of interest" description="Disordered" evidence="1">
    <location>
        <begin position="396"/>
        <end position="460"/>
    </location>
</feature>
<dbReference type="SUPFAM" id="SSF50630">
    <property type="entry name" value="Acid proteases"/>
    <property type="match status" value="1"/>
</dbReference>
<name>A0AAX6MZ60_9PEZI</name>
<dbReference type="InterPro" id="IPR021109">
    <property type="entry name" value="Peptidase_aspartic_dom_sf"/>
</dbReference>
<dbReference type="EMBL" id="JBANMG010000001">
    <property type="protein sequence ID" value="KAK6957687.1"/>
    <property type="molecule type" value="Genomic_DNA"/>
</dbReference>
<organism evidence="4 5">
    <name type="scientific">Daldinia eschscholtzii</name>
    <dbReference type="NCBI Taxonomy" id="292717"/>
    <lineage>
        <taxon>Eukaryota</taxon>
        <taxon>Fungi</taxon>
        <taxon>Dikarya</taxon>
        <taxon>Ascomycota</taxon>
        <taxon>Pezizomycotina</taxon>
        <taxon>Sordariomycetes</taxon>
        <taxon>Xylariomycetidae</taxon>
        <taxon>Xylariales</taxon>
        <taxon>Hypoxylaceae</taxon>
        <taxon>Daldinia</taxon>
    </lineage>
</organism>
<dbReference type="Gene3D" id="2.40.70.10">
    <property type="entry name" value="Acid Proteases"/>
    <property type="match status" value="1"/>
</dbReference>
<feature type="domain" description="Peptidase A1" evidence="3">
    <location>
        <begin position="1"/>
        <end position="324"/>
    </location>
</feature>
<feature type="transmembrane region" description="Helical" evidence="2">
    <location>
        <begin position="368"/>
        <end position="388"/>
    </location>
</feature>
<sequence length="780" mass="85817">MAVVDPSWSSLGAWQLGLDYLGIGGNGDYAMETVVVYDSVRRWQTSFNKQLVAGVNETGYFNGFFGLGITPGRFNNVVVQSPIAALVEQDGTIPSHSYGYTAGAYYAGERGVPLSLTLGGYDANRFEPHDTKFSLNATSRQPEVLIRAITASVSDASKAPTAWPATSVPLSAFNESVTAVLDSSTPYLWLPPTICDRFAANLNLIWNETYGVYVFSNNEETHNLERFRSSPDLSFTFTLSSAENHDNFGQPLDVPGVVNITISANAFIQTLRYPFMNIINYTAAAVPYFPLKRTEENGPVVIGRSFFQEAYLITNYETSSFSVHKARFPERPLRDTSIQTVATWEHSPYPGPPPRPDQGGGLTQPQTVGLAIGICFLGIAGIITFFVLRRRRRKQREADNTEEAFNDKASTIDSSPPNTPVARIVSKMSKRYAHRKGRKGSTRSTATHENIQEELEENSEPKVYEFAADSSHERYELPGPEPVELDATMTRDVLNGGKRKNYTNDYEFAKHQLERQKQGLAPEYTPRTVESPTRMYHNINPAGQYGPSNRIAETPSPASSPAYDTQSNNMPSPLSSQSDWTNRMMDAYSPMGFVPTQTLSHSASNPNLTYTPSSPSSWSNPGSASLTRSASTAGFSTSHVTPIVPPPTSFQRAPIDASRVICLGPLPDNIQLPHQPAPIPEIPQTPQPTQPSIPGIVDSDGQPIAYPPMPPIPDNDESQYESRRASRRVSRADTLGSNYTIEEEARMAAAREQAALGRIDGDDLIHIPQPALQRYSWEIS</sequence>
<reference evidence="4 5" key="1">
    <citation type="journal article" date="2024" name="Front Chem Biol">
        <title>Unveiling the potential of Daldinia eschscholtzii MFLUCC 19-0629 through bioactivity and bioinformatics studies for enhanced sustainable agriculture production.</title>
        <authorList>
            <person name="Brooks S."/>
            <person name="Weaver J.A."/>
            <person name="Klomchit A."/>
            <person name="Alharthi S.A."/>
            <person name="Onlamun T."/>
            <person name="Nurani R."/>
            <person name="Vong T.K."/>
            <person name="Alberti F."/>
            <person name="Greco C."/>
        </authorList>
    </citation>
    <scope>NUCLEOTIDE SEQUENCE [LARGE SCALE GENOMIC DNA]</scope>
    <source>
        <strain evidence="4">MFLUCC 19-0629</strain>
    </source>
</reference>
<evidence type="ECO:0000313" key="4">
    <source>
        <dbReference type="EMBL" id="KAK6957687.1"/>
    </source>
</evidence>
<feature type="region of interest" description="Disordered" evidence="1">
    <location>
        <begin position="669"/>
        <end position="731"/>
    </location>
</feature>
<keyword evidence="2" id="KW-0472">Membrane</keyword>
<keyword evidence="2" id="KW-1133">Transmembrane helix</keyword>
<feature type="region of interest" description="Disordered" evidence="1">
    <location>
        <begin position="598"/>
        <end position="630"/>
    </location>
</feature>
<protein>
    <recommendedName>
        <fullName evidence="3">Peptidase A1 domain-containing protein</fullName>
    </recommendedName>
</protein>
<accession>A0AAX6MZ60</accession>
<comment type="caution">
    <text evidence="4">The sequence shown here is derived from an EMBL/GenBank/DDBJ whole genome shotgun (WGS) entry which is preliminary data.</text>
</comment>
<gene>
    <name evidence="4" type="ORF">Daesc_000474</name>
</gene>
<evidence type="ECO:0000259" key="3">
    <source>
        <dbReference type="PROSITE" id="PS51767"/>
    </source>
</evidence>
<feature type="compositionally biased region" description="Polar residues" evidence="1">
    <location>
        <begin position="598"/>
        <end position="611"/>
    </location>
</feature>
<dbReference type="AlphaFoldDB" id="A0AAX6MZ60"/>
<evidence type="ECO:0000256" key="2">
    <source>
        <dbReference type="SAM" id="Phobius"/>
    </source>
</evidence>
<feature type="compositionally biased region" description="Polar residues" evidence="1">
    <location>
        <begin position="556"/>
        <end position="580"/>
    </location>
</feature>